<evidence type="ECO:0000313" key="6">
    <source>
        <dbReference type="EMBL" id="MCA9728859.1"/>
    </source>
</evidence>
<dbReference type="SMART" id="SM00304">
    <property type="entry name" value="HAMP"/>
    <property type="match status" value="1"/>
</dbReference>
<dbReference type="PANTHER" id="PTHR43156">
    <property type="entry name" value="STAGE II SPORULATION PROTEIN E-RELATED"/>
    <property type="match status" value="1"/>
</dbReference>
<dbReference type="CDD" id="cd06225">
    <property type="entry name" value="HAMP"/>
    <property type="match status" value="1"/>
</dbReference>
<dbReference type="Gene3D" id="3.60.40.10">
    <property type="entry name" value="PPM-type phosphatase domain"/>
    <property type="match status" value="1"/>
</dbReference>
<evidence type="ECO:0000256" key="1">
    <source>
        <dbReference type="ARBA" id="ARBA00022801"/>
    </source>
</evidence>
<feature type="coiled-coil region" evidence="2">
    <location>
        <begin position="555"/>
        <end position="582"/>
    </location>
</feature>
<dbReference type="PANTHER" id="PTHR43156:SF2">
    <property type="entry name" value="STAGE II SPORULATION PROTEIN E"/>
    <property type="match status" value="1"/>
</dbReference>
<feature type="transmembrane region" description="Helical" evidence="3">
    <location>
        <begin position="66"/>
        <end position="87"/>
    </location>
</feature>
<feature type="transmembrane region" description="Helical" evidence="3">
    <location>
        <begin position="99"/>
        <end position="132"/>
    </location>
</feature>
<dbReference type="Pfam" id="PF00672">
    <property type="entry name" value="HAMP"/>
    <property type="match status" value="1"/>
</dbReference>
<dbReference type="Gene3D" id="6.10.340.10">
    <property type="match status" value="1"/>
</dbReference>
<name>A0A956M0J0_UNCEI</name>
<dbReference type="InterPro" id="IPR001932">
    <property type="entry name" value="PPM-type_phosphatase-like_dom"/>
</dbReference>
<keyword evidence="1" id="KW-0378">Hydrolase</keyword>
<sequence>MIFLLLAGFSVLLAIVRVQTMRVGEPAMIRAALVRGGLAYLAFWIVGTGILGPAGPLAIPGIPSRVLLDFAWILSSLLAVILWTALVDLAFYRFQKRDLVWIVLFGLASILLGMNPDVLPLAAALMAAPALIRLRWRSEVSSSVLTATSLVGLLFILLYFVSVQVTGNPQSDRPQVAEIARFTNWVLSLTLVYLLLSLPRLAWGMNIQIPNVKVRLLVSHLLTGLVPVVLLIIFWGLSSYLSVNSDRAQLAARQLEAVAGRLGEQLEAGLSSEDASEDLRGWVGMLEQTRPGSRLWLHRGEEPSPLGAASTGAAAAIPPLREDDPIAGTQWLRVWGDPIDGERSLPTWPDSALGEGVVLVDGDSYVGAIRRRPDAVPDAAILLVPLSSILDDDVAHWLDATTFLDTRIDVTPSGNVITINPDSLSRRTTLPAGGSSMGAAIVTALQLENGTWSLRKPFLRAQVGFAAALRGLTKNLSENPANLIPLIFLAGVAFLFVLVEVLTLGMVMSMGRSITRALGAIHQGTTRLREGNLRYRIPIEGHDDLWEVAESFNRMAENLEQARDLEIEKERLEGELGLARQIQARLLPGEAPVLPRTELAGLSLPAREVGGDYYDFLRLPDGRLGLIIADVSGKGVPAALLMSSFRASLLSQRLTEGPAEILARLNGFLHRSVEPGRFVTAFLGIFDLESGDLLYCNAGHNPPYVLSTDGTVRMLKEGGLVLGLFRESEYQQTQVTLRAGDTLALFTDGVTEAQNAEEELWGEERLLELLQDHQGASCRRIVGEVLSELRRFSGDEPQSDDITLLLARWLGPAEVAPESVGEEAVTV</sequence>
<evidence type="ECO:0000259" key="4">
    <source>
        <dbReference type="PROSITE" id="PS50885"/>
    </source>
</evidence>
<feature type="domain" description="HAMP" evidence="4">
    <location>
        <begin position="512"/>
        <end position="564"/>
    </location>
</feature>
<gene>
    <name evidence="6" type="ORF">KC729_14305</name>
</gene>
<reference evidence="6" key="2">
    <citation type="journal article" date="2021" name="Microbiome">
        <title>Successional dynamics and alternative stable states in a saline activated sludge microbial community over 9 years.</title>
        <authorList>
            <person name="Wang Y."/>
            <person name="Ye J."/>
            <person name="Ju F."/>
            <person name="Liu L."/>
            <person name="Boyd J.A."/>
            <person name="Deng Y."/>
            <person name="Parks D.H."/>
            <person name="Jiang X."/>
            <person name="Yin X."/>
            <person name="Woodcroft B.J."/>
            <person name="Tyson G.W."/>
            <person name="Hugenholtz P."/>
            <person name="Polz M.F."/>
            <person name="Zhang T."/>
        </authorList>
    </citation>
    <scope>NUCLEOTIDE SEQUENCE</scope>
    <source>
        <strain evidence="6">HKST-UBA01</strain>
    </source>
</reference>
<protein>
    <submittedName>
        <fullName evidence="6">SpoIIE family protein phosphatase</fullName>
    </submittedName>
</protein>
<feature type="transmembrane region" description="Helical" evidence="3">
    <location>
        <begin position="144"/>
        <end position="162"/>
    </location>
</feature>
<evidence type="ECO:0000256" key="2">
    <source>
        <dbReference type="SAM" id="Coils"/>
    </source>
</evidence>
<comment type="caution">
    <text evidence="6">The sequence shown here is derived from an EMBL/GenBank/DDBJ whole genome shotgun (WGS) entry which is preliminary data.</text>
</comment>
<dbReference type="Pfam" id="PF07228">
    <property type="entry name" value="SpoIIE"/>
    <property type="match status" value="1"/>
</dbReference>
<feature type="transmembrane region" description="Helical" evidence="3">
    <location>
        <begin position="182"/>
        <end position="202"/>
    </location>
</feature>
<dbReference type="GO" id="GO:0016791">
    <property type="term" value="F:phosphatase activity"/>
    <property type="evidence" value="ECO:0007669"/>
    <property type="project" value="TreeGrafter"/>
</dbReference>
<accession>A0A956M0J0</accession>
<dbReference type="InterPro" id="IPR052016">
    <property type="entry name" value="Bact_Sigma-Reg"/>
</dbReference>
<keyword evidence="3" id="KW-0812">Transmembrane</keyword>
<dbReference type="EMBL" id="JAGQHR010000496">
    <property type="protein sequence ID" value="MCA9728859.1"/>
    <property type="molecule type" value="Genomic_DNA"/>
</dbReference>
<keyword evidence="3" id="KW-0472">Membrane</keyword>
<organism evidence="6 7">
    <name type="scientific">Eiseniibacteriota bacterium</name>
    <dbReference type="NCBI Taxonomy" id="2212470"/>
    <lineage>
        <taxon>Bacteria</taxon>
        <taxon>Candidatus Eiseniibacteriota</taxon>
    </lineage>
</organism>
<evidence type="ECO:0000313" key="7">
    <source>
        <dbReference type="Proteomes" id="UP000697710"/>
    </source>
</evidence>
<dbReference type="InterPro" id="IPR003660">
    <property type="entry name" value="HAMP_dom"/>
</dbReference>
<dbReference type="SUPFAM" id="SSF158472">
    <property type="entry name" value="HAMP domain-like"/>
    <property type="match status" value="1"/>
</dbReference>
<proteinExistence type="predicted"/>
<evidence type="ECO:0000259" key="5">
    <source>
        <dbReference type="PROSITE" id="PS51746"/>
    </source>
</evidence>
<reference evidence="6" key="1">
    <citation type="submission" date="2020-04" db="EMBL/GenBank/DDBJ databases">
        <authorList>
            <person name="Zhang T."/>
        </authorList>
    </citation>
    <scope>NUCLEOTIDE SEQUENCE</scope>
    <source>
        <strain evidence="6">HKST-UBA01</strain>
    </source>
</reference>
<feature type="transmembrane region" description="Helical" evidence="3">
    <location>
        <begin position="214"/>
        <end position="237"/>
    </location>
</feature>
<feature type="transmembrane region" description="Helical" evidence="3">
    <location>
        <begin position="41"/>
        <end position="59"/>
    </location>
</feature>
<dbReference type="SMART" id="SM00331">
    <property type="entry name" value="PP2C_SIG"/>
    <property type="match status" value="1"/>
</dbReference>
<keyword evidence="2" id="KW-0175">Coiled coil</keyword>
<dbReference type="PROSITE" id="PS51746">
    <property type="entry name" value="PPM_2"/>
    <property type="match status" value="1"/>
</dbReference>
<dbReference type="PROSITE" id="PS50885">
    <property type="entry name" value="HAMP"/>
    <property type="match status" value="1"/>
</dbReference>
<dbReference type="GO" id="GO:0016020">
    <property type="term" value="C:membrane"/>
    <property type="evidence" value="ECO:0007669"/>
    <property type="project" value="InterPro"/>
</dbReference>
<dbReference type="GO" id="GO:0007165">
    <property type="term" value="P:signal transduction"/>
    <property type="evidence" value="ECO:0007669"/>
    <property type="project" value="InterPro"/>
</dbReference>
<keyword evidence="3" id="KW-1133">Transmembrane helix</keyword>
<evidence type="ECO:0000256" key="3">
    <source>
        <dbReference type="SAM" id="Phobius"/>
    </source>
</evidence>
<dbReference type="Proteomes" id="UP000697710">
    <property type="component" value="Unassembled WGS sequence"/>
</dbReference>
<feature type="domain" description="PPM-type phosphatase" evidence="5">
    <location>
        <begin position="596"/>
        <end position="809"/>
    </location>
</feature>
<feature type="transmembrane region" description="Helical" evidence="3">
    <location>
        <begin position="483"/>
        <end position="507"/>
    </location>
</feature>
<dbReference type="InterPro" id="IPR036457">
    <property type="entry name" value="PPM-type-like_dom_sf"/>
</dbReference>
<dbReference type="AlphaFoldDB" id="A0A956M0J0"/>
<dbReference type="SUPFAM" id="SSF81606">
    <property type="entry name" value="PP2C-like"/>
    <property type="match status" value="1"/>
</dbReference>